<feature type="compositionally biased region" description="Polar residues" evidence="8">
    <location>
        <begin position="784"/>
        <end position="802"/>
    </location>
</feature>
<protein>
    <submittedName>
        <fullName evidence="10">Peroxisome proliferator-activated receptor gamma, coactivator 1 beta</fullName>
    </submittedName>
</protein>
<keyword evidence="5" id="KW-0010">Activator</keyword>
<feature type="region of interest" description="Disordered" evidence="8">
    <location>
        <begin position="425"/>
        <end position="482"/>
    </location>
</feature>
<dbReference type="InterPro" id="IPR012677">
    <property type="entry name" value="Nucleotide-bd_a/b_plait_sf"/>
</dbReference>
<evidence type="ECO:0000313" key="11">
    <source>
        <dbReference type="Proteomes" id="UP000694395"/>
    </source>
</evidence>
<evidence type="ECO:0000256" key="2">
    <source>
        <dbReference type="ARBA" id="ARBA00022553"/>
    </source>
</evidence>
<keyword evidence="4" id="KW-0805">Transcription regulation</keyword>
<evidence type="ECO:0000256" key="3">
    <source>
        <dbReference type="ARBA" id="ARBA00022884"/>
    </source>
</evidence>
<evidence type="ECO:0000256" key="5">
    <source>
        <dbReference type="ARBA" id="ARBA00023159"/>
    </source>
</evidence>
<dbReference type="GO" id="GO:0003712">
    <property type="term" value="F:transcription coregulator activity"/>
    <property type="evidence" value="ECO:0007669"/>
    <property type="project" value="InterPro"/>
</dbReference>
<feature type="region of interest" description="Disordered" evidence="8">
    <location>
        <begin position="875"/>
        <end position="895"/>
    </location>
</feature>
<feature type="compositionally biased region" description="Basic and acidic residues" evidence="8">
    <location>
        <begin position="456"/>
        <end position="477"/>
    </location>
</feature>
<feature type="compositionally biased region" description="Basic and acidic residues" evidence="8">
    <location>
        <begin position="701"/>
        <end position="723"/>
    </location>
</feature>
<dbReference type="InterPro" id="IPR034605">
    <property type="entry name" value="PGC-1"/>
</dbReference>
<evidence type="ECO:0000313" key="10">
    <source>
        <dbReference type="Ensembl" id="ENSOMYP00000124110.1"/>
    </source>
</evidence>
<evidence type="ECO:0000256" key="4">
    <source>
        <dbReference type="ARBA" id="ARBA00023015"/>
    </source>
</evidence>
<feature type="region of interest" description="Disordered" evidence="8">
    <location>
        <begin position="529"/>
        <end position="552"/>
    </location>
</feature>
<sequence>MADCDSLLDEELSSFVFNYLTENSGSQRWWWRLHVPIAAEGERENKGTRRMTEKTEHRNENRRAERTVVVFLIYGEEEVCSDRLDADFPDIDLSQLDASDFDSVNCLSELHWCNDNADISPASIQYSTGDPELFEIEDENAALLAALTDSLDGMVEDEEGGLSVFPSLREGSEEDLPFPSGSLSPETEDPSLLKRLLLSPPNVPTGLESHKEGSRSSVHRHSSRSLHMKPVRPLVKRESTHHERKPRAVRPAGRLCTELHRHLTTAQEAEDTPSADTEEDGEEEEDDDEEDSESEEEEEEEETSSSEGESSTPPEPSKPQFSSEKEMRSVVELIKYMHTYCLPMRKQAIWERKERECPGQVRRARPEYPPARISLNCHKAATQAQICAPRPRHAFTRRREFKANSLLRELLETVKSFDVSKPYRLHSPPYTHNRGAIPKAAQDRKTETPIPAARSTKPELRKDSESDRSLEAPKSPDLEDASFSVRRSRRLASFPSRFAKKVRAGRMRVEPVSGAGHLGEEDMAVKHPMGHGLEKDTTTPNNSTSSQTTADTVEPDNICCQNVKRSCLCLPLIPISTGDTQYANKPFEQTLSVDLCGTAGLTPPTTPPHKPVEDELFKPEGKGESPPKGSWLSRANSRKFPEQTELYAQLRKMGQASDADPKVHQTFGDHDYCLLSLGERRKRTAAMLSHSLFGHSSSEGPEPKGEKALGGERHGHQREDKLFSKVPEYLSNGTRADSKGDRRRATAESPQSGSPHAISPHKSDEEGEHSSLCSRSPSPILHSSFCQPHSPSSKPDISCENSETCHGDKQGNKISKSGIQIDEDNCQVFYIHNLPSSVTQIMLRKRFEAFGDPEDCKVITKNEERCGVIKFRQAPSGQQNQKHRREPLFQNRGGGMHRLSRKRYIDLDEAGPGPVKSKYDALDFDTLLKEAQKSLHR</sequence>
<evidence type="ECO:0000256" key="8">
    <source>
        <dbReference type="SAM" id="MobiDB-lite"/>
    </source>
</evidence>
<dbReference type="GO" id="GO:0003723">
    <property type="term" value="F:RNA binding"/>
    <property type="evidence" value="ECO:0007669"/>
    <property type="project" value="UniProtKB-KW"/>
</dbReference>
<reference evidence="10" key="2">
    <citation type="submission" date="2025-08" db="UniProtKB">
        <authorList>
            <consortium name="Ensembl"/>
        </authorList>
    </citation>
    <scope>IDENTIFICATION</scope>
</reference>
<dbReference type="SUPFAM" id="SSF54928">
    <property type="entry name" value="RNA-binding domain, RBD"/>
    <property type="match status" value="1"/>
</dbReference>
<dbReference type="GeneTree" id="ENSGT00950000183137"/>
<feature type="compositionally biased region" description="Basic residues" evidence="8">
    <location>
        <begin position="217"/>
        <end position="230"/>
    </location>
</feature>
<feature type="compositionally biased region" description="Basic and acidic residues" evidence="8">
    <location>
        <begin position="736"/>
        <end position="746"/>
    </location>
</feature>
<dbReference type="Proteomes" id="UP000694395">
    <property type="component" value="Chromosome 31"/>
</dbReference>
<dbReference type="InterPro" id="IPR000504">
    <property type="entry name" value="RRM_dom"/>
</dbReference>
<feature type="compositionally biased region" description="Acidic residues" evidence="8">
    <location>
        <begin position="268"/>
        <end position="304"/>
    </location>
</feature>
<feature type="domain" description="RRM" evidence="9">
    <location>
        <begin position="830"/>
        <end position="873"/>
    </location>
</feature>
<evidence type="ECO:0000256" key="7">
    <source>
        <dbReference type="ARBA" id="ARBA00023242"/>
    </source>
</evidence>
<keyword evidence="6" id="KW-0804">Transcription</keyword>
<name>A0A8K9WVT9_ONCMY</name>
<reference evidence="10" key="3">
    <citation type="submission" date="2025-09" db="UniProtKB">
        <authorList>
            <consortium name="Ensembl"/>
        </authorList>
    </citation>
    <scope>IDENTIFICATION</scope>
</reference>
<keyword evidence="3" id="KW-0694">RNA-binding</keyword>
<keyword evidence="7" id="KW-0539">Nucleus</keyword>
<evidence type="ECO:0000256" key="6">
    <source>
        <dbReference type="ARBA" id="ARBA00023163"/>
    </source>
</evidence>
<feature type="compositionally biased region" description="Low complexity" evidence="8">
    <location>
        <begin position="538"/>
        <end position="549"/>
    </location>
</feature>
<evidence type="ECO:0000259" key="9">
    <source>
        <dbReference type="Pfam" id="PF00076"/>
    </source>
</evidence>
<keyword evidence="11" id="KW-1185">Reference proteome</keyword>
<dbReference type="Gene3D" id="3.30.70.330">
    <property type="match status" value="1"/>
</dbReference>
<dbReference type="InterPro" id="IPR035979">
    <property type="entry name" value="RBD_domain_sf"/>
</dbReference>
<accession>A0A8K9WVT9</accession>
<organism evidence="10 11">
    <name type="scientific">Oncorhynchus mykiss</name>
    <name type="common">Rainbow trout</name>
    <name type="synonym">Salmo gairdneri</name>
    <dbReference type="NCBI Taxonomy" id="8022"/>
    <lineage>
        <taxon>Eukaryota</taxon>
        <taxon>Metazoa</taxon>
        <taxon>Chordata</taxon>
        <taxon>Craniata</taxon>
        <taxon>Vertebrata</taxon>
        <taxon>Euteleostomi</taxon>
        <taxon>Actinopterygii</taxon>
        <taxon>Neopterygii</taxon>
        <taxon>Teleostei</taxon>
        <taxon>Protacanthopterygii</taxon>
        <taxon>Salmoniformes</taxon>
        <taxon>Salmonidae</taxon>
        <taxon>Salmoninae</taxon>
        <taxon>Oncorhynchus</taxon>
    </lineage>
</organism>
<dbReference type="Ensembl" id="ENSOMYT00000122785.1">
    <property type="protein sequence ID" value="ENSOMYP00000124110.1"/>
    <property type="gene ID" value="ENSOMYG00000016970.2"/>
</dbReference>
<feature type="region of interest" description="Disordered" evidence="8">
    <location>
        <begin position="692"/>
        <end position="812"/>
    </location>
</feature>
<comment type="subcellular location">
    <subcellularLocation>
        <location evidence="1">Nucleus</location>
    </subcellularLocation>
</comment>
<feature type="region of interest" description="Disordered" evidence="8">
    <location>
        <begin position="167"/>
        <end position="326"/>
    </location>
</feature>
<dbReference type="GO" id="GO:0045944">
    <property type="term" value="P:positive regulation of transcription by RNA polymerase II"/>
    <property type="evidence" value="ECO:0007669"/>
    <property type="project" value="TreeGrafter"/>
</dbReference>
<reference evidence="10" key="1">
    <citation type="submission" date="2020-07" db="EMBL/GenBank/DDBJ databases">
        <title>A long reads based de novo assembly of the rainbow trout Arlee double haploid line genome.</title>
        <authorList>
            <person name="Gao G."/>
            <person name="Palti Y."/>
        </authorList>
    </citation>
    <scope>NUCLEOTIDE SEQUENCE [LARGE SCALE GENOMIC DNA]</scope>
</reference>
<proteinExistence type="predicted"/>
<evidence type="ECO:0000256" key="1">
    <source>
        <dbReference type="ARBA" id="ARBA00004123"/>
    </source>
</evidence>
<dbReference type="GO" id="GO:0005634">
    <property type="term" value="C:nucleus"/>
    <property type="evidence" value="ECO:0007669"/>
    <property type="project" value="UniProtKB-SubCell"/>
</dbReference>
<keyword evidence="2" id="KW-0597">Phosphoprotein</keyword>
<dbReference type="PANTHER" id="PTHR15528">
    <property type="entry name" value="PEROXISOME PROLIFERATOR ACTIVATED RECEPTOR GAMMA COACTIVATOR 1 PGC-1 -RELATED"/>
    <property type="match status" value="1"/>
</dbReference>
<feature type="compositionally biased region" description="Basic and acidic residues" evidence="8">
    <location>
        <begin position="610"/>
        <end position="625"/>
    </location>
</feature>
<feature type="region of interest" description="Disordered" evidence="8">
    <location>
        <begin position="598"/>
        <end position="637"/>
    </location>
</feature>
<dbReference type="AlphaFoldDB" id="A0A8K9WVT9"/>
<dbReference type="PANTHER" id="PTHR15528:SF12">
    <property type="entry name" value="PEROXISOME PROLIFERATOR-ACTIVATED RECEPTOR GAMMA COACTIVATOR 1-BETA"/>
    <property type="match status" value="1"/>
</dbReference>
<dbReference type="Pfam" id="PF00076">
    <property type="entry name" value="RRM_1"/>
    <property type="match status" value="1"/>
</dbReference>